<gene>
    <name evidence="1" type="ORF">A5708_19495</name>
</gene>
<evidence type="ECO:0008006" key="3">
    <source>
        <dbReference type="Google" id="ProtNLM"/>
    </source>
</evidence>
<evidence type="ECO:0000313" key="1">
    <source>
        <dbReference type="EMBL" id="OBI43019.1"/>
    </source>
</evidence>
<protein>
    <recommendedName>
        <fullName evidence="3">DUF4232 domain-containing protein</fullName>
    </recommendedName>
</protein>
<accession>A0A1A2YXK6</accession>
<reference evidence="1 2" key="1">
    <citation type="submission" date="2016-06" db="EMBL/GenBank/DDBJ databases">
        <authorList>
            <person name="Kjaerup R.B."/>
            <person name="Dalgaard T.S."/>
            <person name="Juul-Madsen H.R."/>
        </authorList>
    </citation>
    <scope>NUCLEOTIDE SEQUENCE [LARGE SCALE GENOMIC DNA]</scope>
    <source>
        <strain evidence="1 2">E1334</strain>
    </source>
</reference>
<dbReference type="EMBL" id="LZKI01000064">
    <property type="protein sequence ID" value="OBI43019.1"/>
    <property type="molecule type" value="Genomic_DNA"/>
</dbReference>
<evidence type="ECO:0000313" key="2">
    <source>
        <dbReference type="Proteomes" id="UP000091846"/>
    </source>
</evidence>
<dbReference type="Proteomes" id="UP000091846">
    <property type="component" value="Unassembled WGS sequence"/>
</dbReference>
<dbReference type="AlphaFoldDB" id="A0A1A2YXK6"/>
<organism evidence="1 2">
    <name type="scientific">Mycobacterium colombiense</name>
    <dbReference type="NCBI Taxonomy" id="339268"/>
    <lineage>
        <taxon>Bacteria</taxon>
        <taxon>Bacillati</taxon>
        <taxon>Actinomycetota</taxon>
        <taxon>Actinomycetes</taxon>
        <taxon>Mycobacteriales</taxon>
        <taxon>Mycobacteriaceae</taxon>
        <taxon>Mycobacterium</taxon>
        <taxon>Mycobacterium avium complex (MAC)</taxon>
    </lineage>
</organism>
<dbReference type="RefSeq" id="WP_065028193.1">
    <property type="nucleotide sequence ID" value="NZ_LZKI01000064.1"/>
</dbReference>
<name>A0A1A2YXK6_9MYCO</name>
<sequence>MFAFLVAGLLVAACHGVDREKSSSPNAQQQAVVGVVLRTAQPQYPRGTAPKLDMVLHNNGTTTCKLPTSPVGSVDVVSVTRDAEAVVGKAGNATYYGGIGDVVNRSLKDVPPDAETTVPLDIKALANSPAVLVVSRPTGAGDANLTSWKLDPPGKYKVTARLAPVVGTAETCVTPSALAAVEFEVTP</sequence>
<comment type="caution">
    <text evidence="1">The sequence shown here is derived from an EMBL/GenBank/DDBJ whole genome shotgun (WGS) entry which is preliminary data.</text>
</comment>
<proteinExistence type="predicted"/>